<gene>
    <name evidence="1" type="ORF">OCBIM_22035608mg</name>
</gene>
<protein>
    <submittedName>
        <fullName evidence="1">Uncharacterized protein</fullName>
    </submittedName>
</protein>
<name>A0A0L8GD10_OCTBM</name>
<evidence type="ECO:0000313" key="1">
    <source>
        <dbReference type="EMBL" id="KOF74818.1"/>
    </source>
</evidence>
<dbReference type="AlphaFoldDB" id="A0A0L8GD10"/>
<proteinExistence type="predicted"/>
<dbReference type="EMBL" id="KQ422467">
    <property type="protein sequence ID" value="KOF74818.1"/>
    <property type="molecule type" value="Genomic_DNA"/>
</dbReference>
<organism evidence="1">
    <name type="scientific">Octopus bimaculoides</name>
    <name type="common">California two-spotted octopus</name>
    <dbReference type="NCBI Taxonomy" id="37653"/>
    <lineage>
        <taxon>Eukaryota</taxon>
        <taxon>Metazoa</taxon>
        <taxon>Spiralia</taxon>
        <taxon>Lophotrochozoa</taxon>
        <taxon>Mollusca</taxon>
        <taxon>Cephalopoda</taxon>
        <taxon>Coleoidea</taxon>
        <taxon>Octopodiformes</taxon>
        <taxon>Octopoda</taxon>
        <taxon>Incirrata</taxon>
        <taxon>Octopodidae</taxon>
        <taxon>Octopus</taxon>
    </lineage>
</organism>
<reference evidence="1" key="1">
    <citation type="submission" date="2015-07" db="EMBL/GenBank/DDBJ databases">
        <title>MeaNS - Measles Nucleotide Surveillance Program.</title>
        <authorList>
            <person name="Tran T."/>
            <person name="Druce J."/>
        </authorList>
    </citation>
    <scope>NUCLEOTIDE SEQUENCE</scope>
    <source>
        <strain evidence="1">UCB-OBI-ISO-001</strain>
        <tissue evidence="1">Gonad</tissue>
    </source>
</reference>
<sequence>MTPPLFPCLFLSSPSHFTTTMSPPDVTTISHTTMSSSFTVTFSSPEHTSPLCLHVPPSITTTST</sequence>
<accession>A0A0L8GD10</accession>